<evidence type="ECO:0000256" key="1">
    <source>
        <dbReference type="ARBA" id="ARBA00004196"/>
    </source>
</evidence>
<name>A0A327KYD7_9BRAD</name>
<comment type="similarity">
    <text evidence="2 4">Belongs to the bacterial solute-binding protein 3 family.</text>
</comment>
<evidence type="ECO:0000256" key="5">
    <source>
        <dbReference type="SAM" id="SignalP"/>
    </source>
</evidence>
<evidence type="ECO:0000256" key="4">
    <source>
        <dbReference type="RuleBase" id="RU003744"/>
    </source>
</evidence>
<evidence type="ECO:0000256" key="3">
    <source>
        <dbReference type="ARBA" id="ARBA00022729"/>
    </source>
</evidence>
<gene>
    <name evidence="7" type="ORF">CH341_15055</name>
</gene>
<evidence type="ECO:0000256" key="2">
    <source>
        <dbReference type="ARBA" id="ARBA00010333"/>
    </source>
</evidence>
<dbReference type="InterPro" id="IPR018313">
    <property type="entry name" value="SBP_3_CS"/>
</dbReference>
<dbReference type="AlphaFoldDB" id="A0A327KYD7"/>
<dbReference type="PROSITE" id="PS01039">
    <property type="entry name" value="SBP_BACTERIAL_3"/>
    <property type="match status" value="1"/>
</dbReference>
<dbReference type="Pfam" id="PF00497">
    <property type="entry name" value="SBP_bac_3"/>
    <property type="match status" value="1"/>
</dbReference>
<keyword evidence="8" id="KW-1185">Reference proteome</keyword>
<feature type="domain" description="Solute-binding protein family 3/N-terminal" evidence="6">
    <location>
        <begin position="39"/>
        <end position="267"/>
    </location>
</feature>
<keyword evidence="3 5" id="KW-0732">Signal</keyword>
<feature type="signal peptide" evidence="5">
    <location>
        <begin position="1"/>
        <end position="22"/>
    </location>
</feature>
<comment type="caution">
    <text evidence="7">The sequence shown here is derived from an EMBL/GenBank/DDBJ whole genome shotgun (WGS) entry which is preliminary data.</text>
</comment>
<protein>
    <recommendedName>
        <fullName evidence="6">Solute-binding protein family 3/N-terminal domain-containing protein</fullName>
    </recommendedName>
</protein>
<organism evidence="7 8">
    <name type="scientific">Rhodoplanes roseus</name>
    <dbReference type="NCBI Taxonomy" id="29409"/>
    <lineage>
        <taxon>Bacteria</taxon>
        <taxon>Pseudomonadati</taxon>
        <taxon>Pseudomonadota</taxon>
        <taxon>Alphaproteobacteria</taxon>
        <taxon>Hyphomicrobiales</taxon>
        <taxon>Nitrobacteraceae</taxon>
        <taxon>Rhodoplanes</taxon>
    </lineage>
</organism>
<evidence type="ECO:0000313" key="8">
    <source>
        <dbReference type="Proteomes" id="UP000249130"/>
    </source>
</evidence>
<dbReference type="InterPro" id="IPR001638">
    <property type="entry name" value="Solute-binding_3/MltF_N"/>
</dbReference>
<dbReference type="SMART" id="SM00062">
    <property type="entry name" value="PBPb"/>
    <property type="match status" value="1"/>
</dbReference>
<comment type="subcellular location">
    <subcellularLocation>
        <location evidence="1">Cell envelope</location>
    </subcellularLocation>
</comment>
<evidence type="ECO:0000313" key="7">
    <source>
        <dbReference type="EMBL" id="RAI43291.1"/>
    </source>
</evidence>
<dbReference type="OrthoDB" id="9807134at2"/>
<reference evidence="7 8" key="1">
    <citation type="submission" date="2017-07" db="EMBL/GenBank/DDBJ databases">
        <title>Draft Genome Sequences of Select Purple Nonsulfur Bacteria.</title>
        <authorList>
            <person name="Lasarre B."/>
            <person name="Mckinlay J.B."/>
        </authorList>
    </citation>
    <scope>NUCLEOTIDE SEQUENCE [LARGE SCALE GENOMIC DNA]</scope>
    <source>
        <strain evidence="7 8">DSM 5909</strain>
    </source>
</reference>
<accession>A0A327KYD7</accession>
<evidence type="ECO:0000259" key="6">
    <source>
        <dbReference type="SMART" id="SM00062"/>
    </source>
</evidence>
<dbReference type="Gene3D" id="3.40.190.10">
    <property type="entry name" value="Periplasmic binding protein-like II"/>
    <property type="match status" value="2"/>
</dbReference>
<proteinExistence type="inferred from homology"/>
<dbReference type="SUPFAM" id="SSF53850">
    <property type="entry name" value="Periplasmic binding protein-like II"/>
    <property type="match status" value="1"/>
</dbReference>
<dbReference type="PANTHER" id="PTHR35936">
    <property type="entry name" value="MEMBRANE-BOUND LYTIC MUREIN TRANSGLYCOSYLASE F"/>
    <property type="match status" value="1"/>
</dbReference>
<dbReference type="GO" id="GO:0030313">
    <property type="term" value="C:cell envelope"/>
    <property type="evidence" value="ECO:0007669"/>
    <property type="project" value="UniProtKB-SubCell"/>
</dbReference>
<dbReference type="Proteomes" id="UP000249130">
    <property type="component" value="Unassembled WGS sequence"/>
</dbReference>
<feature type="chain" id="PRO_5016396429" description="Solute-binding protein family 3/N-terminal domain-containing protein" evidence="5">
    <location>
        <begin position="23"/>
        <end position="272"/>
    </location>
</feature>
<dbReference type="RefSeq" id="WP_111419841.1">
    <property type="nucleotide sequence ID" value="NZ_NPEX01000096.1"/>
</dbReference>
<sequence>MRLISVLLALLMVVAGGSLARAQDRAPASDLGGILSRGVLRVALPAFDSPPFFETRDGDVAGFDIDIARRIAAELGVDVEFLRGAASFNEVVDVVARGEADIAVCKLSRTLPRARRVIFTRPYVLLKHALVLNRIRFAEIAQGRDAPVVLRDYRGSLAVIADSAFAEFARRNFPKAEIQAFPDWDSVLAAVRSGRVAAAYRDELEIKRMLVEHASASLMLRTVTLGDLTDSISMAVPASSPHFAAWLDLFIADRIGTSTVDAVLGRSERAAH</sequence>
<dbReference type="PANTHER" id="PTHR35936:SF19">
    <property type="entry name" value="AMINO-ACID-BINDING PROTEIN YXEM-RELATED"/>
    <property type="match status" value="1"/>
</dbReference>
<dbReference type="EMBL" id="NPEX01000096">
    <property type="protein sequence ID" value="RAI43291.1"/>
    <property type="molecule type" value="Genomic_DNA"/>
</dbReference>